<evidence type="ECO:0000256" key="1">
    <source>
        <dbReference type="ARBA" id="ARBA00001938"/>
    </source>
</evidence>
<dbReference type="Pfam" id="PF00198">
    <property type="entry name" value="2-oxoacid_dh"/>
    <property type="match status" value="1"/>
</dbReference>
<dbReference type="PROSITE" id="PS50968">
    <property type="entry name" value="BIOTINYL_LIPOYL"/>
    <property type="match status" value="1"/>
</dbReference>
<dbReference type="InterPro" id="IPR003016">
    <property type="entry name" value="2-oxoA_DH_lipoyl-BS"/>
</dbReference>
<accession>A0A7X9FSP2</accession>
<feature type="domain" description="Lipoyl-binding" evidence="7">
    <location>
        <begin position="2"/>
        <end position="77"/>
    </location>
</feature>
<dbReference type="PROSITE" id="PS51826">
    <property type="entry name" value="PSBD"/>
    <property type="match status" value="1"/>
</dbReference>
<proteinExistence type="inferred from homology"/>
<protein>
    <recommendedName>
        <fullName evidence="6">Dihydrolipoamide acetyltransferase component of pyruvate dehydrogenase complex</fullName>
        <ecNumber evidence="6">2.3.1.-</ecNumber>
    </recommendedName>
</protein>
<organism evidence="9 10">
    <name type="scientific">SAR324 cluster bacterium</name>
    <dbReference type="NCBI Taxonomy" id="2024889"/>
    <lineage>
        <taxon>Bacteria</taxon>
        <taxon>Deltaproteobacteria</taxon>
        <taxon>SAR324 cluster</taxon>
    </lineage>
</organism>
<dbReference type="AlphaFoldDB" id="A0A7X9FSP2"/>
<reference evidence="9 10" key="1">
    <citation type="journal article" date="2020" name="Biotechnol. Biofuels">
        <title>New insights from the biogas microbiome by comprehensive genome-resolved metagenomics of nearly 1600 species originating from multiple anaerobic digesters.</title>
        <authorList>
            <person name="Campanaro S."/>
            <person name="Treu L."/>
            <person name="Rodriguez-R L.M."/>
            <person name="Kovalovszki A."/>
            <person name="Ziels R.M."/>
            <person name="Maus I."/>
            <person name="Zhu X."/>
            <person name="Kougias P.G."/>
            <person name="Basile A."/>
            <person name="Luo G."/>
            <person name="Schluter A."/>
            <person name="Konstantinidis K.T."/>
            <person name="Angelidaki I."/>
        </authorList>
    </citation>
    <scope>NUCLEOTIDE SEQUENCE [LARGE SCALE GENOMIC DNA]</scope>
    <source>
        <strain evidence="9">AS27yjCOA_65</strain>
    </source>
</reference>
<comment type="caution">
    <text evidence="9">The sequence shown here is derived from an EMBL/GenBank/DDBJ whole genome shotgun (WGS) entry which is preliminary data.</text>
</comment>
<keyword evidence="4 6" id="KW-0450">Lipoyl</keyword>
<evidence type="ECO:0000256" key="6">
    <source>
        <dbReference type="RuleBase" id="RU003423"/>
    </source>
</evidence>
<dbReference type="InterPro" id="IPR004167">
    <property type="entry name" value="PSBD"/>
</dbReference>
<dbReference type="GO" id="GO:0005737">
    <property type="term" value="C:cytoplasm"/>
    <property type="evidence" value="ECO:0007669"/>
    <property type="project" value="TreeGrafter"/>
</dbReference>
<dbReference type="SUPFAM" id="SSF51230">
    <property type="entry name" value="Single hybrid motif"/>
    <property type="match status" value="1"/>
</dbReference>
<dbReference type="SUPFAM" id="SSF52777">
    <property type="entry name" value="CoA-dependent acyltransferases"/>
    <property type="match status" value="1"/>
</dbReference>
<dbReference type="InterPro" id="IPR001078">
    <property type="entry name" value="2-oxoacid_DH_actylTfrase"/>
</dbReference>
<keyword evidence="5 6" id="KW-0012">Acyltransferase</keyword>
<comment type="similarity">
    <text evidence="2 6">Belongs to the 2-oxoacid dehydrogenase family.</text>
</comment>
<evidence type="ECO:0000256" key="5">
    <source>
        <dbReference type="ARBA" id="ARBA00023315"/>
    </source>
</evidence>
<dbReference type="Gene3D" id="3.30.559.10">
    <property type="entry name" value="Chloramphenicol acetyltransferase-like domain"/>
    <property type="match status" value="1"/>
</dbReference>
<evidence type="ECO:0000313" key="9">
    <source>
        <dbReference type="EMBL" id="NMC63590.1"/>
    </source>
</evidence>
<dbReference type="GO" id="GO:0016407">
    <property type="term" value="F:acetyltransferase activity"/>
    <property type="evidence" value="ECO:0007669"/>
    <property type="project" value="TreeGrafter"/>
</dbReference>
<dbReference type="InterPro" id="IPR050743">
    <property type="entry name" value="2-oxoacid_DH_E2_comp"/>
</dbReference>
<dbReference type="Gene3D" id="2.40.50.100">
    <property type="match status" value="1"/>
</dbReference>
<dbReference type="InterPro" id="IPR011053">
    <property type="entry name" value="Single_hybrid_motif"/>
</dbReference>
<feature type="non-terminal residue" evidence="9">
    <location>
        <position position="356"/>
    </location>
</feature>
<dbReference type="Pfam" id="PF00364">
    <property type="entry name" value="Biotin_lipoyl"/>
    <property type="match status" value="1"/>
</dbReference>
<gene>
    <name evidence="9" type="ORF">GYA55_10545</name>
</gene>
<dbReference type="EC" id="2.3.1.-" evidence="6"/>
<dbReference type="GO" id="GO:0031405">
    <property type="term" value="F:lipoic acid binding"/>
    <property type="evidence" value="ECO:0007669"/>
    <property type="project" value="TreeGrafter"/>
</dbReference>
<dbReference type="CDD" id="cd06849">
    <property type="entry name" value="lipoyl_domain"/>
    <property type="match status" value="1"/>
</dbReference>
<evidence type="ECO:0000259" key="7">
    <source>
        <dbReference type="PROSITE" id="PS50968"/>
    </source>
</evidence>
<name>A0A7X9FSP2_9DELT</name>
<evidence type="ECO:0000313" key="10">
    <source>
        <dbReference type="Proteomes" id="UP000524246"/>
    </source>
</evidence>
<feature type="domain" description="Peripheral subunit-binding (PSBD)" evidence="8">
    <location>
        <begin position="115"/>
        <end position="155"/>
    </location>
</feature>
<dbReference type="SUPFAM" id="SSF47005">
    <property type="entry name" value="Peripheral subunit-binding domain of 2-oxo acid dehydrogenase complex"/>
    <property type="match status" value="1"/>
</dbReference>
<evidence type="ECO:0000256" key="4">
    <source>
        <dbReference type="ARBA" id="ARBA00022823"/>
    </source>
</evidence>
<evidence type="ECO:0000256" key="3">
    <source>
        <dbReference type="ARBA" id="ARBA00022679"/>
    </source>
</evidence>
<dbReference type="Pfam" id="PF02817">
    <property type="entry name" value="E3_binding"/>
    <property type="match status" value="1"/>
</dbReference>
<dbReference type="PROSITE" id="PS00189">
    <property type="entry name" value="LIPOYL"/>
    <property type="match status" value="1"/>
</dbReference>
<dbReference type="EMBL" id="JAAZON010000477">
    <property type="protein sequence ID" value="NMC63590.1"/>
    <property type="molecule type" value="Genomic_DNA"/>
</dbReference>
<dbReference type="InterPro" id="IPR036625">
    <property type="entry name" value="E3-bd_dom_sf"/>
</dbReference>
<dbReference type="Gene3D" id="4.10.320.10">
    <property type="entry name" value="E3-binding domain"/>
    <property type="match status" value="1"/>
</dbReference>
<dbReference type="InterPro" id="IPR000089">
    <property type="entry name" value="Biotin_lipoyl"/>
</dbReference>
<comment type="cofactor">
    <cofactor evidence="1 6">
        <name>(R)-lipoate</name>
        <dbReference type="ChEBI" id="CHEBI:83088"/>
    </cofactor>
</comment>
<keyword evidence="3 6" id="KW-0808">Transferase</keyword>
<dbReference type="PANTHER" id="PTHR43178:SF5">
    <property type="entry name" value="LIPOAMIDE ACYLTRANSFERASE COMPONENT OF BRANCHED-CHAIN ALPHA-KETO ACID DEHYDROGENASE COMPLEX, MITOCHONDRIAL"/>
    <property type="match status" value="1"/>
</dbReference>
<evidence type="ECO:0000256" key="2">
    <source>
        <dbReference type="ARBA" id="ARBA00007317"/>
    </source>
</evidence>
<evidence type="ECO:0000259" key="8">
    <source>
        <dbReference type="PROSITE" id="PS51826"/>
    </source>
</evidence>
<dbReference type="Proteomes" id="UP000524246">
    <property type="component" value="Unassembled WGS sequence"/>
</dbReference>
<dbReference type="PANTHER" id="PTHR43178">
    <property type="entry name" value="DIHYDROLIPOAMIDE ACETYLTRANSFERASE COMPONENT OF PYRUVATE DEHYDROGENASE COMPLEX"/>
    <property type="match status" value="1"/>
</dbReference>
<dbReference type="InterPro" id="IPR023213">
    <property type="entry name" value="CAT-like_dom_sf"/>
</dbReference>
<sequence>MKVEMLMPKMGESITEATISKWLVKVGDYVKRDQIILEISTDKVDSGIPAPVSGEVVEILFNEGELVNVKTVIAIIESEVSSRIEIDKERSKENVSLGNIDEKSFTTMTHSRDRFYSPLVKTLAEKHGLDASVLKSISGTGLEGRVTKEDVLEYIKTKETSSTQLEFKELVESPTTNPTPIVTVIESSTDGDAINWGTQTTITLPMDNIRRSIAEHMLKSKKISPHVYSIQDVDVSAITKWRNQHKLEFELKEKTKLSLTAFFLEATAKALVKFPYLNSSIDGNNIILKKQVNLGCAVALGTSGVIVPVIKEAEKKDFPSLVRSFSDLALRAKNKKLRPDEVSDGSFTVTNPGLYG</sequence>